<reference evidence="3" key="1">
    <citation type="submission" date="2016-01" db="EMBL/GenBank/DDBJ databases">
        <title>Draft genome of Chromobacterium sp. F49.</title>
        <authorList>
            <person name="Hong K.W."/>
        </authorList>
    </citation>
    <scope>NUCLEOTIDE SEQUENCE [LARGE SCALE GENOMIC DNA]</scope>
    <source>
        <strain evidence="3">P7IIIA</strain>
    </source>
</reference>
<feature type="transmembrane region" description="Helical" evidence="1">
    <location>
        <begin position="59"/>
        <end position="76"/>
    </location>
</feature>
<keyword evidence="1" id="KW-0812">Transmembrane</keyword>
<dbReference type="EMBL" id="LRFC01000001">
    <property type="protein sequence ID" value="KZE69207.1"/>
    <property type="molecule type" value="Genomic_DNA"/>
</dbReference>
<dbReference type="AlphaFoldDB" id="A0A163SJ10"/>
<comment type="caution">
    <text evidence="2">The sequence shown here is derived from an EMBL/GenBank/DDBJ whole genome shotgun (WGS) entry which is preliminary data.</text>
</comment>
<dbReference type="Proteomes" id="UP000076567">
    <property type="component" value="Unassembled WGS sequence"/>
</dbReference>
<sequence>MTILMIILAVFSFLGLIYFSVKDKEFYQDETNVDPGSILGEILMSIINLLPWYLKKLSLMLLFLGLCVLCVCYFIYE</sequence>
<accession>A0A163SJ10</accession>
<keyword evidence="1" id="KW-0472">Membrane</keyword>
<evidence type="ECO:0000313" key="3">
    <source>
        <dbReference type="Proteomes" id="UP000076567"/>
    </source>
</evidence>
<keyword evidence="1" id="KW-1133">Transmembrane helix</keyword>
<organism evidence="2 3">
    <name type="scientific">Fictibacillus phosphorivorans</name>
    <dbReference type="NCBI Taxonomy" id="1221500"/>
    <lineage>
        <taxon>Bacteria</taxon>
        <taxon>Bacillati</taxon>
        <taxon>Bacillota</taxon>
        <taxon>Bacilli</taxon>
        <taxon>Bacillales</taxon>
        <taxon>Fictibacillaceae</taxon>
        <taxon>Fictibacillus</taxon>
    </lineage>
</organism>
<gene>
    <name evidence="2" type="ORF">AWM68_02770</name>
</gene>
<name>A0A163SJ10_9BACL</name>
<evidence type="ECO:0000313" key="2">
    <source>
        <dbReference type="EMBL" id="KZE69207.1"/>
    </source>
</evidence>
<evidence type="ECO:0000256" key="1">
    <source>
        <dbReference type="SAM" id="Phobius"/>
    </source>
</evidence>
<proteinExistence type="predicted"/>
<protein>
    <submittedName>
        <fullName evidence="2">Uncharacterized protein</fullName>
    </submittedName>
</protein>
<keyword evidence="3" id="KW-1185">Reference proteome</keyword>